<organism evidence="4 5">
    <name type="scientific">Tritrichomonas musculus</name>
    <dbReference type="NCBI Taxonomy" id="1915356"/>
    <lineage>
        <taxon>Eukaryota</taxon>
        <taxon>Metamonada</taxon>
        <taxon>Parabasalia</taxon>
        <taxon>Tritrichomonadida</taxon>
        <taxon>Tritrichomonadidae</taxon>
        <taxon>Tritrichomonas</taxon>
    </lineage>
</organism>
<feature type="domain" description="BEACH-type PH" evidence="3">
    <location>
        <begin position="2008"/>
        <end position="2096"/>
    </location>
</feature>
<dbReference type="InterPro" id="IPR015943">
    <property type="entry name" value="WD40/YVTN_repeat-like_dom_sf"/>
</dbReference>
<sequence>MFSFAPEYFSRTKDSVSSFIVDNCIKTFTFKIDTNQRILKKYPHLLIYDSKFIHELLQTSQKSMSTMEMIAVLFDFTDVLHIPIAKDTPILLAVRKLYALSFYITQLTRKGENTQPFTEIRKIFEMVHHKLSSLSSSSTSEEERANLHAHVTGVVAACAFALSMFFSRCSQIITILDDNFYSVVLCALKIAELPITLDEDSTPYFVTFFLSSILTFPKDINLTDNYKELLLSLIETSLKYCSKYDVSSSFNFPSLCYRMISFFENPTFPNDTKTVIYTFIASISYQNETLSSFLFDEENLKLYTSFLVTTMNSIDSEMNYTKTNSKIYEGVKRANIEFDEILSDDTFGSIFSPISIEETQYDRKSQFLSDPNLSLLFESTFSLCNSNPDNRLLAHSTFLLAFLKMKVFKPTVLIFVMIWFKKFISMDPDEAFKSFGNTKVVRQFLHLSSSSSFINLAEYQHNLYDTLAFMSKNCQYDNFLEEVFNKFEIDSLQLSLDYEYVDCIMKCIKVAEQKVLSQMKNVNFDARLSNIIITLRSYHECKENNEEVLKAIGETRTVVFYFLNRLLEVPLVKYYFAHSESYIFTICQLIFEKDVSNYAFELIGQTVQNLRSSDSQLNMIFSFFQTQMSKTNDPQYVNLGHTILDNVVQYFSLNPTECGIVFLQTRLLTTLANFVASTKLNDDLSNLFRIFQYVSSIQDQVMEYLIESNLFDSLGQLLETQFTNEDIRDQLWSIAVDTKCKFLDQPRIIKNAAPLSLLIRGMKSSKDSLIDFIKFIRSCCEKNVANNFSALQVNDSKIPSFLIGIIQEYRKKDESDELFDECLNLLSIISKNFMKSKDLLALFQTLTLLPGKNVRPFFTIQILKTLITIFNTNRQDPTSFLMYDISLSRYCLIQFPDIPLKYTFANFSLIFSVKFEKFKPKSKCDLLSLKTMPDITMNIYFVNNKLYFVFQKGNLVFERNVPVMIELDKWIQIAFVVNNQNLVVYFDEENVFEVKIPLVEFSQSISSGYFIKNIRCCFYSFFLLSCSLDQQFIRLLSQMPRISSTSFRQSEIDEFPHVYRPLFNNKIASHAIFIYNATSIYENILPNLATEYPSYPAKFFGTSFNYLPQPKFVLHCIGGIPTFYPLFSQLDQPFSPELLPTIISVLTALFTNCAVNQEEFAQSHGFQIISYLINCSKLANISKEFIEKLIELFNSIDYIPLIRQMFFFLFLDIQLWIYLPIEDQIYFYNSVITLFDNMSPDDKKKLVTVLHFRDIVMLMRVCLWSKKISPLICLIDKPKIDLTTKQVEAERPSDVSEIRKVLWEFAFRVADVLMTRRDVETICLYSFETRDLELCFETIEMLIKLIQSRNQVVIENLKLFFTFKEFIPLLLTNDERLRIYCIHIFMQCTSPDISFLLAPSNQQETVNLMCQYINNKNMTTNFANVIFGYLFGLEQPSFERITYKKEEIKHFNIDDYAVVNNSDLPMFKNEFLLPLAFGVISDLPNNFSIAYASLLDKVFNTCYNDSSSNLSNNDDLIQHLLFLLISRISENKGKCDETTNIILNLFVSFYVDLILKEKSNHVLDHVRMMIVYFSLNLNTDLNYIYSMILNNVTQRFIMLENVDHSIISSFVTTIFDCLFNISETDEYYLPPFGQSNDQSQETSKEQISYQRIARIMSLSSRTNMNFTFASRTTIDGEWIDSKLAILICNLFKIYPFLGNTENNLYILSFTLGVGLAHPESFDIFSLYIELLTEFIPTITNAKYPESMITVLINYFGGLIRIYFNTNSKHRSHQYLYQDTKTFSPILLEYFKLPSNTFNWLFIDNSGGVEGFDNFIMNDKKGQNYLYQIIEKYSFNLDSNILNNKLKTSIKEFLDFLGQRKTYQRPKAPEEILRRNQYLIGQLRRFALDVKHGKSKGFKSYVEIWRTLSGEREPWMQPEITYIHHWKLPNIVQDHLKRGLMLENFKFNDHKEASLLRDVGNPRNATEEYKQHLKKMRITNFTGNNPVLTLMTDIEESEADSKENDKTRRRNDDIILTVDAKHVTMKDVSSGTFMLTNKNVIFDSDKYIEINLDALTAIFLRRYLLFDTSIEIFTSDHRSYFFDFVEGQRDKVMFELVKMKKKGSMTNLKFIQDSEKSINNLIASIQDKWIDGRISNFEYLMTLNMIAGRTYNDLSQYPVFPWILSDYTSNEIDLKNPNVYRDLSCPIGAYSKERLLSILERVTSAQSKSDYYLYGSFYSSAAVVIGYMIRVEPFTSFHIKLQSGRFDLPERLFRSIPRTWNSVNTLQMDFRELIPEFFYFPDFLVNSNHFDLGKNTNDVELPPWAKTPREFIQINRAALESPIVSQNLPRWIDMIFGITSRGEQALKISNVFNPLYFDDGILEDVNGDENRKLFRTEFAACFGQAPHQIFKKKNHPERAVVERILKPREMRMVFNCKSRPILTLEISEKRINEDQNNAAKGRKSFGSITTNSIASNARSPSQSSLKDYNNNNNNNNTPQSPQQQSTTNTTTTTNTNAINTPQSPTNMNNTESSNLNPANLSNLNSEVDNYHLVNSTSISSFTSESAADGDAPPPLYHIELTSTNLDGVIFIYDSEGNNFQEVKLPPLFGVDMIHEEDLNSMPKLIKTKSNTILQASLCDSSFSLGVLRHISSYAQNTLNKIRNLPPAAPMMRVNEIFTPINSSAANGNNNNNSANSITINTNENAVKNSTPIPSSMESFQLPSSISDSSLHRAVSSVGASIGQTQLPQMMVSPANLGFISRIKRRSRASCISNENSNLLLYELKHVKRINARKVSCLAITEHRYVTGSLDNTVIVWTNELDKSQIPLSILSKHKSSVNSIDANEKCNILVSAARDGSIVTASLMTGKFIKLISVINVGDPINVKISDNGTICVCFLQADKSLVKVYDINLNELAEHLFESKISALSLFDWYNQTEYLAIGMKNRTVAIYSIPEFKLIWSVEKNDWEASVIEVAPLSKVMFFGSLSGKVFSIKLEDEDQTKYNNYKLRRKYTGPQLVPFDSLILSDEVVCVNQGAESELTISPNEIVPETSSNFESAPF</sequence>
<dbReference type="InterPro" id="IPR013320">
    <property type="entry name" value="ConA-like_dom_sf"/>
</dbReference>
<dbReference type="Gene3D" id="1.10.1540.10">
    <property type="entry name" value="BEACH domain"/>
    <property type="match status" value="1"/>
</dbReference>
<dbReference type="SUPFAM" id="SSF50729">
    <property type="entry name" value="PH domain-like"/>
    <property type="match status" value="1"/>
</dbReference>
<evidence type="ECO:0000313" key="5">
    <source>
        <dbReference type="Proteomes" id="UP001470230"/>
    </source>
</evidence>
<feature type="compositionally biased region" description="Polar residues" evidence="1">
    <location>
        <begin position="2449"/>
        <end position="2467"/>
    </location>
</feature>
<feature type="compositionally biased region" description="Low complexity" evidence="1">
    <location>
        <begin position="2468"/>
        <end position="2495"/>
    </location>
</feature>
<dbReference type="InterPro" id="IPR036372">
    <property type="entry name" value="BEACH_dom_sf"/>
</dbReference>
<evidence type="ECO:0000256" key="1">
    <source>
        <dbReference type="SAM" id="MobiDB-lite"/>
    </source>
</evidence>
<dbReference type="PROSITE" id="PS51783">
    <property type="entry name" value="PH_BEACH"/>
    <property type="match status" value="1"/>
</dbReference>
<dbReference type="Gene3D" id="2.30.29.30">
    <property type="entry name" value="Pleckstrin-homology domain (PH domain)/Phosphotyrosine-binding domain (PTB)"/>
    <property type="match status" value="1"/>
</dbReference>
<dbReference type="InterPro" id="IPR001680">
    <property type="entry name" value="WD40_rpt"/>
</dbReference>
<reference evidence="4 5" key="1">
    <citation type="submission" date="2024-04" db="EMBL/GenBank/DDBJ databases">
        <title>Tritrichomonas musculus Genome.</title>
        <authorList>
            <person name="Alves-Ferreira E."/>
            <person name="Grigg M."/>
            <person name="Lorenzi H."/>
            <person name="Galac M."/>
        </authorList>
    </citation>
    <scope>NUCLEOTIDE SEQUENCE [LARGE SCALE GENOMIC DNA]</scope>
    <source>
        <strain evidence="4 5">EAF2021</strain>
    </source>
</reference>
<gene>
    <name evidence="4" type="ORF">M9Y10_004430</name>
</gene>
<dbReference type="Pfam" id="PF14844">
    <property type="entry name" value="PH_BEACH"/>
    <property type="match status" value="1"/>
</dbReference>
<dbReference type="PANTHER" id="PTHR13743:SF112">
    <property type="entry name" value="BEACH DOMAIN-CONTAINING PROTEIN"/>
    <property type="match status" value="1"/>
</dbReference>
<dbReference type="SUPFAM" id="SSF50978">
    <property type="entry name" value="WD40 repeat-like"/>
    <property type="match status" value="1"/>
</dbReference>
<protein>
    <recommendedName>
        <fullName evidence="6">Beige/BEACH domain containing protein</fullName>
    </recommendedName>
</protein>
<accession>A0ABR2JRX6</accession>
<dbReference type="InterPro" id="IPR011993">
    <property type="entry name" value="PH-like_dom_sf"/>
</dbReference>
<dbReference type="InterPro" id="IPR023362">
    <property type="entry name" value="PH-BEACH_dom"/>
</dbReference>
<proteinExistence type="predicted"/>
<comment type="caution">
    <text evidence="4">The sequence shown here is derived from an EMBL/GenBank/DDBJ whole genome shotgun (WGS) entry which is preliminary data.</text>
</comment>
<dbReference type="Gene3D" id="2.130.10.10">
    <property type="entry name" value="YVTN repeat-like/Quinoprotein amine dehydrogenase"/>
    <property type="match status" value="1"/>
</dbReference>
<dbReference type="InterPro" id="IPR050865">
    <property type="entry name" value="BEACH_Domain"/>
</dbReference>
<dbReference type="EMBL" id="JAPFFF010000010">
    <property type="protein sequence ID" value="KAK8881670.1"/>
    <property type="molecule type" value="Genomic_DNA"/>
</dbReference>
<dbReference type="PANTHER" id="PTHR13743">
    <property type="entry name" value="BEIGE/BEACH-RELATED"/>
    <property type="match status" value="1"/>
</dbReference>
<dbReference type="CDD" id="cd06071">
    <property type="entry name" value="Beach"/>
    <property type="match status" value="1"/>
</dbReference>
<evidence type="ECO:0000259" key="3">
    <source>
        <dbReference type="PROSITE" id="PS51783"/>
    </source>
</evidence>
<dbReference type="Pfam" id="PF02138">
    <property type="entry name" value="Beach"/>
    <property type="match status" value="1"/>
</dbReference>
<name>A0ABR2JRX6_9EUKA</name>
<feature type="domain" description="BEACH" evidence="2">
    <location>
        <begin position="2113"/>
        <end position="2397"/>
    </location>
</feature>
<dbReference type="SUPFAM" id="SSF49899">
    <property type="entry name" value="Concanavalin A-like lectins/glucanases"/>
    <property type="match status" value="1"/>
</dbReference>
<dbReference type="PROSITE" id="PS50197">
    <property type="entry name" value="BEACH"/>
    <property type="match status" value="1"/>
</dbReference>
<keyword evidence="5" id="KW-1185">Reference proteome</keyword>
<evidence type="ECO:0008006" key="6">
    <source>
        <dbReference type="Google" id="ProtNLM"/>
    </source>
</evidence>
<dbReference type="Pfam" id="PF00400">
    <property type="entry name" value="WD40"/>
    <property type="match status" value="1"/>
</dbReference>
<dbReference type="InterPro" id="IPR036322">
    <property type="entry name" value="WD40_repeat_dom_sf"/>
</dbReference>
<dbReference type="SMART" id="SM01026">
    <property type="entry name" value="Beach"/>
    <property type="match status" value="1"/>
</dbReference>
<evidence type="ECO:0000313" key="4">
    <source>
        <dbReference type="EMBL" id="KAK8881670.1"/>
    </source>
</evidence>
<feature type="compositionally biased region" description="Polar residues" evidence="1">
    <location>
        <begin position="2496"/>
        <end position="2510"/>
    </location>
</feature>
<feature type="compositionally biased region" description="Low complexity" evidence="1">
    <location>
        <begin position="2511"/>
        <end position="2521"/>
    </location>
</feature>
<feature type="region of interest" description="Disordered" evidence="1">
    <location>
        <begin position="2449"/>
        <end position="2521"/>
    </location>
</feature>
<dbReference type="SUPFAM" id="SSF81837">
    <property type="entry name" value="BEACH domain"/>
    <property type="match status" value="1"/>
</dbReference>
<dbReference type="Proteomes" id="UP001470230">
    <property type="component" value="Unassembled WGS sequence"/>
</dbReference>
<dbReference type="SMART" id="SM00320">
    <property type="entry name" value="WD40"/>
    <property type="match status" value="2"/>
</dbReference>
<dbReference type="InterPro" id="IPR000409">
    <property type="entry name" value="BEACH_dom"/>
</dbReference>
<evidence type="ECO:0000259" key="2">
    <source>
        <dbReference type="PROSITE" id="PS50197"/>
    </source>
</evidence>
<dbReference type="Pfam" id="PF15787">
    <property type="entry name" value="DUF4704"/>
    <property type="match status" value="1"/>
</dbReference>
<dbReference type="InterPro" id="IPR031570">
    <property type="entry name" value="NBEA/BDCP_DUF4704"/>
</dbReference>